<protein>
    <recommendedName>
        <fullName evidence="3">Phenylpyruvate tautomerase PptA (4-oxalocrotonate tautomerase family)</fullName>
    </recommendedName>
</protein>
<sequence length="142" mass="15732">MPTILIETNALAGPEQRRIAVQLTRWFADHGIRPDHVVVRFTVADLNLAFSGGLPVAAMSHPDAVCAAAWVTCCISPDRDDEFRSGLADRIAALLQVTRHTALFYVEFRPTDPRQVYLAGRSPLHRADTRVEPNRDIEGDEG</sequence>
<keyword evidence="2" id="KW-1185">Reference proteome</keyword>
<name>A0ABV9HHH4_9MICO</name>
<comment type="caution">
    <text evidence="1">The sequence shown here is derived from an EMBL/GenBank/DDBJ whole genome shotgun (WGS) entry which is preliminary data.</text>
</comment>
<gene>
    <name evidence="1" type="ORF">ACFO6V_10825</name>
</gene>
<reference evidence="2" key="1">
    <citation type="journal article" date="2019" name="Int. J. Syst. Evol. Microbiol.">
        <title>The Global Catalogue of Microorganisms (GCM) 10K type strain sequencing project: providing services to taxonomists for standard genome sequencing and annotation.</title>
        <authorList>
            <consortium name="The Broad Institute Genomics Platform"/>
            <consortium name="The Broad Institute Genome Sequencing Center for Infectious Disease"/>
            <person name="Wu L."/>
            <person name="Ma J."/>
        </authorList>
    </citation>
    <scope>NUCLEOTIDE SEQUENCE [LARGE SCALE GENOMIC DNA]</scope>
    <source>
        <strain evidence="2">CCUG 42722</strain>
    </source>
</reference>
<evidence type="ECO:0008006" key="3">
    <source>
        <dbReference type="Google" id="ProtNLM"/>
    </source>
</evidence>
<accession>A0ABV9HHH4</accession>
<dbReference type="EMBL" id="JBHSFI010000003">
    <property type="protein sequence ID" value="MFC4628729.1"/>
    <property type="molecule type" value="Genomic_DNA"/>
</dbReference>
<organism evidence="1 2">
    <name type="scientific">Promicromonospora alba</name>
    <dbReference type="NCBI Taxonomy" id="1616110"/>
    <lineage>
        <taxon>Bacteria</taxon>
        <taxon>Bacillati</taxon>
        <taxon>Actinomycetota</taxon>
        <taxon>Actinomycetes</taxon>
        <taxon>Micrococcales</taxon>
        <taxon>Promicromonosporaceae</taxon>
        <taxon>Promicromonospora</taxon>
    </lineage>
</organism>
<evidence type="ECO:0000313" key="2">
    <source>
        <dbReference type="Proteomes" id="UP001596011"/>
    </source>
</evidence>
<evidence type="ECO:0000313" key="1">
    <source>
        <dbReference type="EMBL" id="MFC4628729.1"/>
    </source>
</evidence>
<dbReference type="Proteomes" id="UP001596011">
    <property type="component" value="Unassembled WGS sequence"/>
</dbReference>
<proteinExistence type="predicted"/>
<dbReference type="RefSeq" id="WP_377135100.1">
    <property type="nucleotide sequence ID" value="NZ_JBHSFI010000003.1"/>
</dbReference>